<reference evidence="2" key="2">
    <citation type="submission" date="2022-01" db="EMBL/GenBank/DDBJ databases">
        <authorList>
            <person name="Yamashiro T."/>
            <person name="Shiraishi A."/>
            <person name="Satake H."/>
            <person name="Nakayama K."/>
        </authorList>
    </citation>
    <scope>NUCLEOTIDE SEQUENCE</scope>
</reference>
<dbReference type="CDD" id="cd01650">
    <property type="entry name" value="RT_nLTR_like"/>
    <property type="match status" value="1"/>
</dbReference>
<keyword evidence="3" id="KW-1185">Reference proteome</keyword>
<dbReference type="GO" id="GO:0003964">
    <property type="term" value="F:RNA-directed DNA polymerase activity"/>
    <property type="evidence" value="ECO:0007669"/>
    <property type="project" value="UniProtKB-KW"/>
</dbReference>
<protein>
    <submittedName>
        <fullName evidence="2">RNA-directed DNA polymerase, eukaryota, reverse transcriptase zinc-binding domain protein</fullName>
    </submittedName>
</protein>
<dbReference type="PROSITE" id="PS50878">
    <property type="entry name" value="RT_POL"/>
    <property type="match status" value="1"/>
</dbReference>
<dbReference type="PANTHER" id="PTHR46890">
    <property type="entry name" value="NON-LTR RETROLELEMENT REVERSE TRANSCRIPTASE-LIKE PROTEIN-RELATED"/>
    <property type="match status" value="1"/>
</dbReference>
<evidence type="ECO:0000313" key="2">
    <source>
        <dbReference type="EMBL" id="GJS71118.1"/>
    </source>
</evidence>
<accession>A0ABQ4Y299</accession>
<dbReference type="SUPFAM" id="SSF56672">
    <property type="entry name" value="DNA/RNA polymerases"/>
    <property type="match status" value="1"/>
</dbReference>
<evidence type="ECO:0000259" key="1">
    <source>
        <dbReference type="PROSITE" id="PS50878"/>
    </source>
</evidence>
<keyword evidence="2" id="KW-0548">Nucleotidyltransferase</keyword>
<dbReference type="InterPro" id="IPR052343">
    <property type="entry name" value="Retrotransposon-Effector_Assoc"/>
</dbReference>
<comment type="caution">
    <text evidence="2">The sequence shown here is derived from an EMBL/GenBank/DDBJ whole genome shotgun (WGS) entry which is preliminary data.</text>
</comment>
<proteinExistence type="predicted"/>
<sequence>MTGMHYTWIQKRQNPELGILKKLDRIMGNCHFFEEFKACTANFLPFNISDHSPSLLILHEVTSKKPRPFRFMNFLAEKPEFLDVVKAQWNAPIEGFAMFVLDKRLKLMKRRMRNLNKNNGNVFVKVKKLKAELERVQKDLDKDPYFSVMREEEMVYSNAYKNALLDEERLLRQKSKIEWLKEGDLNNAFFHNSLKGRLNKSRIESIIDDEGQSFTGADVAAKFVEYFQNIFGIEGDTYPVDDPIQFFSKKISEEDALDMIKPVTSEEIKLALFDIEDNKAPGPDGFTSKFFKASWGIVGGDVCRAVKEFFNSGKMLGELNTTIISLVPKSKTPNKTSDYRPIACCGVVYKCISKVITNRIKKVLNELIDPNQGAFIEGRQISDNILLIQELMNGYTWKNKIRRCAFKVDIQKVYDTVSWDFLKLALDYFGFHSKMVNWIMVCLSTASFSINVNGDSFGFFKAKRGLRQGDHVSPYLFTIIMEVFNLMDKRQISGSLVFSPH</sequence>
<organism evidence="2 3">
    <name type="scientific">Tanacetum coccineum</name>
    <dbReference type="NCBI Taxonomy" id="301880"/>
    <lineage>
        <taxon>Eukaryota</taxon>
        <taxon>Viridiplantae</taxon>
        <taxon>Streptophyta</taxon>
        <taxon>Embryophyta</taxon>
        <taxon>Tracheophyta</taxon>
        <taxon>Spermatophyta</taxon>
        <taxon>Magnoliopsida</taxon>
        <taxon>eudicotyledons</taxon>
        <taxon>Gunneridae</taxon>
        <taxon>Pentapetalae</taxon>
        <taxon>asterids</taxon>
        <taxon>campanulids</taxon>
        <taxon>Asterales</taxon>
        <taxon>Asteraceae</taxon>
        <taxon>Asteroideae</taxon>
        <taxon>Anthemideae</taxon>
        <taxon>Anthemidinae</taxon>
        <taxon>Tanacetum</taxon>
    </lineage>
</organism>
<keyword evidence="2" id="KW-0695">RNA-directed DNA polymerase</keyword>
<dbReference type="Pfam" id="PF00078">
    <property type="entry name" value="RVT_1"/>
    <property type="match status" value="1"/>
</dbReference>
<dbReference type="InterPro" id="IPR043502">
    <property type="entry name" value="DNA/RNA_pol_sf"/>
</dbReference>
<keyword evidence="2" id="KW-0808">Transferase</keyword>
<gene>
    <name evidence="2" type="ORF">Tco_0703959</name>
</gene>
<name>A0ABQ4Y299_9ASTR</name>
<dbReference type="InterPro" id="IPR000477">
    <property type="entry name" value="RT_dom"/>
</dbReference>
<feature type="domain" description="Reverse transcriptase" evidence="1">
    <location>
        <begin position="308"/>
        <end position="501"/>
    </location>
</feature>
<dbReference type="Proteomes" id="UP001151760">
    <property type="component" value="Unassembled WGS sequence"/>
</dbReference>
<dbReference type="PANTHER" id="PTHR46890:SF48">
    <property type="entry name" value="RNA-DIRECTED DNA POLYMERASE"/>
    <property type="match status" value="1"/>
</dbReference>
<reference evidence="2" key="1">
    <citation type="journal article" date="2022" name="Int. J. Mol. Sci.">
        <title>Draft Genome of Tanacetum Coccineum: Genomic Comparison of Closely Related Tanacetum-Family Plants.</title>
        <authorList>
            <person name="Yamashiro T."/>
            <person name="Shiraishi A."/>
            <person name="Nakayama K."/>
            <person name="Satake H."/>
        </authorList>
    </citation>
    <scope>NUCLEOTIDE SEQUENCE</scope>
</reference>
<evidence type="ECO:0000313" key="3">
    <source>
        <dbReference type="Proteomes" id="UP001151760"/>
    </source>
</evidence>
<dbReference type="EMBL" id="BQNB010009982">
    <property type="protein sequence ID" value="GJS71118.1"/>
    <property type="molecule type" value="Genomic_DNA"/>
</dbReference>